<comment type="subcellular location">
    <subcellularLocation>
        <location evidence="2">Cytoplasm</location>
    </subcellularLocation>
    <subcellularLocation>
        <location evidence="1">Endosome</location>
    </subcellularLocation>
</comment>
<dbReference type="EMBL" id="BDEQ01000001">
    <property type="protein sequence ID" value="GAT96870.1"/>
    <property type="molecule type" value="Genomic_DNA"/>
</dbReference>
<evidence type="ECO:0000259" key="6">
    <source>
        <dbReference type="PROSITE" id="PS51180"/>
    </source>
</evidence>
<evidence type="ECO:0000256" key="4">
    <source>
        <dbReference type="ARBA" id="ARBA00022753"/>
    </source>
</evidence>
<dbReference type="PROSITE" id="PS51180">
    <property type="entry name" value="BRO1"/>
    <property type="match status" value="1"/>
</dbReference>
<dbReference type="GO" id="GO:0005768">
    <property type="term" value="C:endosome"/>
    <property type="evidence" value="ECO:0007669"/>
    <property type="project" value="UniProtKB-SubCell"/>
</dbReference>
<dbReference type="SMR" id="A0A5K1UTD2"/>
<protein>
    <submittedName>
        <fullName evidence="7">Adhesin 112 ehadh112</fullName>
    </submittedName>
</protein>
<evidence type="ECO:0000256" key="1">
    <source>
        <dbReference type="ARBA" id="ARBA00004177"/>
    </source>
</evidence>
<evidence type="ECO:0000313" key="7">
    <source>
        <dbReference type="EMBL" id="GAT96870.1"/>
    </source>
</evidence>
<dbReference type="Gene3D" id="1.20.140.50">
    <property type="entry name" value="alix/aip1 like domains"/>
    <property type="match status" value="1"/>
</dbReference>
<dbReference type="PANTHER" id="PTHR23030">
    <property type="entry name" value="PCD6 INTERACTING PROTEIN-RELATED"/>
    <property type="match status" value="1"/>
</dbReference>
<organism evidence="7 8">
    <name type="scientific">Entamoeba histolytica</name>
    <dbReference type="NCBI Taxonomy" id="5759"/>
    <lineage>
        <taxon>Eukaryota</taxon>
        <taxon>Amoebozoa</taxon>
        <taxon>Evosea</taxon>
        <taxon>Archamoebae</taxon>
        <taxon>Mastigamoebida</taxon>
        <taxon>Entamoebidae</taxon>
        <taxon>Entamoeba</taxon>
    </lineage>
</organism>
<evidence type="ECO:0000313" key="8">
    <source>
        <dbReference type="Proteomes" id="UP000078387"/>
    </source>
</evidence>
<dbReference type="Pfam" id="PF03097">
    <property type="entry name" value="BRO1"/>
    <property type="match status" value="1"/>
</dbReference>
<sequence>MNRQFIPEFPVIPMRKSDPADVTYAFTYALQNCVLEKKAILALQSLSQLRQQIISVEPCQQLRDVSWKYYQYLNQLSGRVTINLQFTWYDTYLQEDSKPKKFIYSTLDFEKANVMYNMGCCCMALGSSFSKTTDANSLKSAVQSFQQAAGAFQKAADCAQLCAAGSGDLHPRRLQTLTTLALGCAHLIMHINAVAQGKSESLQTKLAAAAANQLIPSVDAFKTFYKITVGFNFLSNFIIIKDYAIYCVQTLAAKGAEEKMEYGEQVKRLKWAMKAMYQACNIAYSSANKDALKKIYTEAKAAYTQAEKNNNNIYMNNLPRRRDLPPITEVLAAKPIELETIENLFDNILPANLSKALNEYNSKAQVILNDSKKVCESKTNEGNRIINSLKENSCDIPQDIIINANRLKQLNTYNSICQQMEFITTIEAETTASFEKGITALDSEAAEERRLRGQYPYQWKRTASEMAAYNYRRESEKYRASLKQAKSIDDNMINKFRQFENDIKLLCEGNIQQLFGTSNINIEQTEMKWKEIIQERQTALENMIKIYEKNEKEKVGVIKGGNGSNQCVINLLKEFDNTKNIIQQSLFKQNNLFREINNGNRSAAITGMVQRLRVAINAADEILKTLPQSIQFHRDAKNKIDTFQNECIKFQNQRQQEALSMVRSITGNSQPQQQPYSYGTNPMFPSL</sequence>
<dbReference type="Gene3D" id="1.25.40.280">
    <property type="entry name" value="alix/aip1 like domains"/>
    <property type="match status" value="1"/>
</dbReference>
<dbReference type="VEuPathDB" id="AmoebaDB:EHI8A_014400"/>
<proteinExistence type="predicted"/>
<dbReference type="InterPro" id="IPR004328">
    <property type="entry name" value="BRO1_dom"/>
</dbReference>
<reference evidence="7 8" key="1">
    <citation type="submission" date="2016-05" db="EMBL/GenBank/DDBJ databases">
        <title>First whole genome sequencing of Entamoeba histolytica HM1:IMSS-clone-6.</title>
        <authorList>
            <person name="Mukherjee Avik.K."/>
            <person name="Izumyama S."/>
            <person name="Nakada-Tsukui K."/>
            <person name="Nozaki T."/>
        </authorList>
    </citation>
    <scope>NUCLEOTIDE SEQUENCE [LARGE SCALE GENOMIC DNA]</scope>
    <source>
        <strain evidence="7 8">HM1:IMSS clone 6</strain>
    </source>
</reference>
<dbReference type="GO" id="GO:0043328">
    <property type="term" value="P:protein transport to vacuole involved in ubiquitin-dependent protein catabolic process via the multivesicular body sorting pathway"/>
    <property type="evidence" value="ECO:0007669"/>
    <property type="project" value="TreeGrafter"/>
</dbReference>
<keyword evidence="3" id="KW-0963">Cytoplasm</keyword>
<evidence type="ECO:0000256" key="3">
    <source>
        <dbReference type="ARBA" id="ARBA00022490"/>
    </source>
</evidence>
<gene>
    <name evidence="7" type="ORF">CL6EHI_181220</name>
</gene>
<dbReference type="OMA" id="VSHAEEM"/>
<comment type="caution">
    <text evidence="7">The sequence shown here is derived from an EMBL/GenBank/DDBJ whole genome shotgun (WGS) entry which is preliminary data.</text>
</comment>
<dbReference type="Proteomes" id="UP000078387">
    <property type="component" value="Unassembled WGS sequence"/>
</dbReference>
<name>A0A5K1UTD2_ENTHI</name>
<dbReference type="InterPro" id="IPR038499">
    <property type="entry name" value="BRO1_sf"/>
</dbReference>
<dbReference type="Pfam" id="PF13949">
    <property type="entry name" value="ALIX_LYPXL_bnd"/>
    <property type="match status" value="1"/>
</dbReference>
<dbReference type="Gene3D" id="1.20.120.560">
    <property type="entry name" value="alix/aip1 in complex with the ypdl late domain"/>
    <property type="match status" value="1"/>
</dbReference>
<dbReference type="VEuPathDB" id="AmoebaDB:EHI_181220"/>
<dbReference type="InterPro" id="IPR025304">
    <property type="entry name" value="ALIX_V_dom"/>
</dbReference>
<dbReference type="VEuPathDB" id="AmoebaDB:EHI5A_026390"/>
<dbReference type="FunFam" id="1.25.40.280:FF:000010">
    <property type="entry name" value="Programmed cell death 6-interacting protein, putative"/>
    <property type="match status" value="1"/>
</dbReference>
<accession>A0A5K1UTD2</accession>
<evidence type="ECO:0000256" key="5">
    <source>
        <dbReference type="SAM" id="MobiDB-lite"/>
    </source>
</evidence>
<dbReference type="VEuPathDB" id="AmoebaDB:EHI7A_021130"/>
<dbReference type="FunFam" id="1.20.140.50:FF:000009">
    <property type="entry name" value="Programmed cell death 6-interacting protein, putative"/>
    <property type="match status" value="1"/>
</dbReference>
<dbReference type="VEuPathDB" id="AmoebaDB:KM1_026230"/>
<feature type="region of interest" description="Disordered" evidence="5">
    <location>
        <begin position="666"/>
        <end position="687"/>
    </location>
</feature>
<keyword evidence="4" id="KW-0967">Endosome</keyword>
<dbReference type="SMART" id="SM01041">
    <property type="entry name" value="BRO1"/>
    <property type="match status" value="1"/>
</dbReference>
<evidence type="ECO:0000256" key="2">
    <source>
        <dbReference type="ARBA" id="ARBA00004496"/>
    </source>
</evidence>
<dbReference type="PANTHER" id="PTHR23030:SF30">
    <property type="entry name" value="TYROSINE-PROTEIN PHOSPHATASE NON-RECEPTOR TYPE 23"/>
    <property type="match status" value="1"/>
</dbReference>
<feature type="domain" description="BRO1" evidence="6">
    <location>
        <begin position="8"/>
        <end position="382"/>
    </location>
</feature>
<feature type="compositionally biased region" description="Polar residues" evidence="5">
    <location>
        <begin position="666"/>
        <end position="680"/>
    </location>
</feature>
<dbReference type="AlphaFoldDB" id="A0A5K1UTD2"/>